<accession>A0ABM3MGY0</accession>
<feature type="transmembrane region" description="Helical" evidence="1">
    <location>
        <begin position="92"/>
        <end position="113"/>
    </location>
</feature>
<evidence type="ECO:0000256" key="1">
    <source>
        <dbReference type="SAM" id="Phobius"/>
    </source>
</evidence>
<proteinExistence type="predicted"/>
<evidence type="ECO:0000313" key="3">
    <source>
        <dbReference type="RefSeq" id="XP_052750651.1"/>
    </source>
</evidence>
<keyword evidence="2" id="KW-1185">Reference proteome</keyword>
<dbReference type="PANTHER" id="PTHR36692:SF3">
    <property type="entry name" value="PROTEIN SNAKESKIN"/>
    <property type="match status" value="1"/>
</dbReference>
<evidence type="ECO:0000313" key="2">
    <source>
        <dbReference type="Proteomes" id="UP001652740"/>
    </source>
</evidence>
<reference evidence="3" key="1">
    <citation type="submission" date="2025-08" db="UniProtKB">
        <authorList>
            <consortium name="RefSeq"/>
        </authorList>
    </citation>
    <scope>IDENTIFICATION</scope>
    <source>
        <tissue evidence="3">Whole larvae</tissue>
    </source>
</reference>
<protein>
    <submittedName>
        <fullName evidence="3">Protein snakeskin isoform X3</fullName>
    </submittedName>
</protein>
<dbReference type="GeneID" id="116412626"/>
<keyword evidence="1" id="KW-0812">Transmembrane</keyword>
<keyword evidence="1" id="KW-0472">Membrane</keyword>
<dbReference type="Proteomes" id="UP001652740">
    <property type="component" value="Unplaced"/>
</dbReference>
<dbReference type="RefSeq" id="XP_052750651.1">
    <property type="nucleotide sequence ID" value="XM_052894691.1"/>
</dbReference>
<keyword evidence="1" id="KW-1133">Transmembrane helix</keyword>
<dbReference type="InterPro" id="IPR038976">
    <property type="entry name" value="Ssk"/>
</dbReference>
<feature type="transmembrane region" description="Helical" evidence="1">
    <location>
        <begin position="58"/>
        <end position="80"/>
    </location>
</feature>
<gene>
    <name evidence="3" type="primary">LOC116412626</name>
</gene>
<dbReference type="PANTHER" id="PTHR36692">
    <property type="entry name" value="PROTEIN SNAKESKIN"/>
    <property type="match status" value="1"/>
</dbReference>
<name>A0ABM3MGY0_GALME</name>
<feature type="transmembrane region" description="Helical" evidence="1">
    <location>
        <begin position="133"/>
        <end position="155"/>
    </location>
</feature>
<organism evidence="2 3">
    <name type="scientific">Galleria mellonella</name>
    <name type="common">Greater wax moth</name>
    <dbReference type="NCBI Taxonomy" id="7137"/>
    <lineage>
        <taxon>Eukaryota</taxon>
        <taxon>Metazoa</taxon>
        <taxon>Ecdysozoa</taxon>
        <taxon>Arthropoda</taxon>
        <taxon>Hexapoda</taxon>
        <taxon>Insecta</taxon>
        <taxon>Pterygota</taxon>
        <taxon>Neoptera</taxon>
        <taxon>Endopterygota</taxon>
        <taxon>Lepidoptera</taxon>
        <taxon>Glossata</taxon>
        <taxon>Ditrysia</taxon>
        <taxon>Pyraloidea</taxon>
        <taxon>Pyralidae</taxon>
        <taxon>Galleriinae</taxon>
        <taxon>Galleria</taxon>
    </lineage>
</organism>
<sequence length="161" mass="18041">MWCNRDNSRSILFFANCRQTMVLNIIILVLYRTGYNGEFLGVGGTWNLNEEKNPDAEIVASGVIVGYLIYTLVQVVTYLFGTTEHKRALSDIVMNFVGVFLWIAVGAVALHYWGGYQGEQQYHFVYSEKQVGLAVGALCVIQGAVYLLDTALSVIHFTKEM</sequence>